<proteinExistence type="predicted"/>
<dbReference type="EMBL" id="JWZT01004811">
    <property type="protein sequence ID" value="KII63019.1"/>
    <property type="molecule type" value="Genomic_DNA"/>
</dbReference>
<dbReference type="GO" id="GO:0015074">
    <property type="term" value="P:DNA integration"/>
    <property type="evidence" value="ECO:0007669"/>
    <property type="project" value="InterPro"/>
</dbReference>
<evidence type="ECO:0000313" key="2">
    <source>
        <dbReference type="EMBL" id="KII63019.1"/>
    </source>
</evidence>
<name>A0A0C2MF62_THEKT</name>
<dbReference type="Gene3D" id="3.30.420.10">
    <property type="entry name" value="Ribonuclease H-like superfamily/Ribonuclease H"/>
    <property type="match status" value="1"/>
</dbReference>
<keyword evidence="3" id="KW-1185">Reference proteome</keyword>
<dbReference type="InterPro" id="IPR001584">
    <property type="entry name" value="Integrase_cat-core"/>
</dbReference>
<dbReference type="InterPro" id="IPR036397">
    <property type="entry name" value="RNaseH_sf"/>
</dbReference>
<dbReference type="AlphaFoldDB" id="A0A0C2MF62"/>
<dbReference type="OMA" id="HANCLME"/>
<feature type="domain" description="Integrase catalytic" evidence="1">
    <location>
        <begin position="27"/>
        <end position="194"/>
    </location>
</feature>
<comment type="caution">
    <text evidence="2">The sequence shown here is derived from an EMBL/GenBank/DDBJ whole genome shotgun (WGS) entry which is preliminary data.</text>
</comment>
<dbReference type="InterPro" id="IPR012337">
    <property type="entry name" value="RNaseH-like_sf"/>
</dbReference>
<organism evidence="2 3">
    <name type="scientific">Thelohanellus kitauei</name>
    <name type="common">Myxosporean</name>
    <dbReference type="NCBI Taxonomy" id="669202"/>
    <lineage>
        <taxon>Eukaryota</taxon>
        <taxon>Metazoa</taxon>
        <taxon>Cnidaria</taxon>
        <taxon>Myxozoa</taxon>
        <taxon>Myxosporea</taxon>
        <taxon>Bivalvulida</taxon>
        <taxon>Platysporina</taxon>
        <taxon>Myxobolidae</taxon>
        <taxon>Thelohanellus</taxon>
    </lineage>
</organism>
<dbReference type="InterPro" id="IPR050951">
    <property type="entry name" value="Retrovirus_Pol_polyprotein"/>
</dbReference>
<reference evidence="2 3" key="1">
    <citation type="journal article" date="2014" name="Genome Biol. Evol.">
        <title>The genome of the myxosporean Thelohanellus kitauei shows adaptations to nutrient acquisition within its fish host.</title>
        <authorList>
            <person name="Yang Y."/>
            <person name="Xiong J."/>
            <person name="Zhou Z."/>
            <person name="Huo F."/>
            <person name="Miao W."/>
            <person name="Ran C."/>
            <person name="Liu Y."/>
            <person name="Zhang J."/>
            <person name="Feng J."/>
            <person name="Wang M."/>
            <person name="Wang M."/>
            <person name="Wang L."/>
            <person name="Yao B."/>
        </authorList>
    </citation>
    <scope>NUCLEOTIDE SEQUENCE [LARGE SCALE GENOMIC DNA]</scope>
    <source>
        <strain evidence="2">Wuqing</strain>
    </source>
</reference>
<evidence type="ECO:0000259" key="1">
    <source>
        <dbReference type="PROSITE" id="PS50994"/>
    </source>
</evidence>
<protein>
    <submittedName>
        <fullName evidence="2">Pol polyprotein</fullName>
    </submittedName>
</protein>
<dbReference type="SUPFAM" id="SSF53098">
    <property type="entry name" value="Ribonuclease H-like"/>
    <property type="match status" value="1"/>
</dbReference>
<gene>
    <name evidence="2" type="ORF">RF11_07107</name>
</gene>
<dbReference type="PANTHER" id="PTHR37984:SF5">
    <property type="entry name" value="PROTEIN NYNRIN-LIKE"/>
    <property type="match status" value="1"/>
</dbReference>
<dbReference type="GO" id="GO:0003676">
    <property type="term" value="F:nucleic acid binding"/>
    <property type="evidence" value="ECO:0007669"/>
    <property type="project" value="InterPro"/>
</dbReference>
<dbReference type="Proteomes" id="UP000031668">
    <property type="component" value="Unassembled WGS sequence"/>
</dbReference>
<dbReference type="FunFam" id="3.30.420.10:FF:000032">
    <property type="entry name" value="Retrovirus-related Pol polyprotein from transposon 297-like Protein"/>
    <property type="match status" value="1"/>
</dbReference>
<evidence type="ECO:0000313" key="3">
    <source>
        <dbReference type="Proteomes" id="UP000031668"/>
    </source>
</evidence>
<dbReference type="Pfam" id="PF00665">
    <property type="entry name" value="rve"/>
    <property type="match status" value="1"/>
</dbReference>
<dbReference type="OrthoDB" id="10047254at2759"/>
<accession>A0A0C2MF62</accession>
<dbReference type="PROSITE" id="PS50994">
    <property type="entry name" value="INTEGRASE"/>
    <property type="match status" value="1"/>
</dbReference>
<dbReference type="PANTHER" id="PTHR37984">
    <property type="entry name" value="PROTEIN CBG26694"/>
    <property type="match status" value="1"/>
</dbReference>
<sequence>MISNITEVVARCTTCQKNKGLTCNPRASLQPIEVRTEFSDWHVDFVGTFPQSSNGNKYTVIFVDRCTKWVEALAFFEKTASQAARHFVNNVVTRFGVPKSIHSDQRRQFESIFFQQVCELLGIQKTHSTAYHPDGNGLVERYIRTLKMRMSMLVQDRNGEWDQILDLALMSILTTVNESPNSNLSRWYTEGNPS</sequence>